<evidence type="ECO:0000313" key="1">
    <source>
        <dbReference type="EMBL" id="GFY62102.1"/>
    </source>
</evidence>
<protein>
    <submittedName>
        <fullName evidence="1">Uncharacterized protein</fullName>
    </submittedName>
</protein>
<dbReference type="AlphaFoldDB" id="A0A8X6Y0E6"/>
<sequence length="130" mass="14790">MNVLQSLENLALIKVVISIYHSSEFSKRKEKFEKSCDWCDVFPVKQVFRETLLKSVIPNKLCEKLLGIIKPISLALDIWKVELADFGVRKQIDICLTSSGTIDRIETCKNSFALMMKTSQNVLLWPVIAG</sequence>
<name>A0A8X6Y0E6_9ARAC</name>
<keyword evidence="2" id="KW-1185">Reference proteome</keyword>
<proteinExistence type="predicted"/>
<evidence type="ECO:0000313" key="2">
    <source>
        <dbReference type="Proteomes" id="UP000886998"/>
    </source>
</evidence>
<gene>
    <name evidence="1" type="ORF">TNIN_14471</name>
</gene>
<organism evidence="1 2">
    <name type="scientific">Trichonephila inaurata madagascariensis</name>
    <dbReference type="NCBI Taxonomy" id="2747483"/>
    <lineage>
        <taxon>Eukaryota</taxon>
        <taxon>Metazoa</taxon>
        <taxon>Ecdysozoa</taxon>
        <taxon>Arthropoda</taxon>
        <taxon>Chelicerata</taxon>
        <taxon>Arachnida</taxon>
        <taxon>Araneae</taxon>
        <taxon>Araneomorphae</taxon>
        <taxon>Entelegynae</taxon>
        <taxon>Araneoidea</taxon>
        <taxon>Nephilidae</taxon>
        <taxon>Trichonephila</taxon>
        <taxon>Trichonephila inaurata</taxon>
    </lineage>
</organism>
<comment type="caution">
    <text evidence="1">The sequence shown here is derived from an EMBL/GenBank/DDBJ whole genome shotgun (WGS) entry which is preliminary data.</text>
</comment>
<dbReference type="EMBL" id="BMAV01014064">
    <property type="protein sequence ID" value="GFY62102.1"/>
    <property type="molecule type" value="Genomic_DNA"/>
</dbReference>
<dbReference type="Proteomes" id="UP000886998">
    <property type="component" value="Unassembled WGS sequence"/>
</dbReference>
<reference evidence="1" key="1">
    <citation type="submission" date="2020-08" db="EMBL/GenBank/DDBJ databases">
        <title>Multicomponent nature underlies the extraordinary mechanical properties of spider dragline silk.</title>
        <authorList>
            <person name="Kono N."/>
            <person name="Nakamura H."/>
            <person name="Mori M."/>
            <person name="Yoshida Y."/>
            <person name="Ohtoshi R."/>
            <person name="Malay A.D."/>
            <person name="Moran D.A.P."/>
            <person name="Tomita M."/>
            <person name="Numata K."/>
            <person name="Arakawa K."/>
        </authorList>
    </citation>
    <scope>NUCLEOTIDE SEQUENCE</scope>
</reference>
<accession>A0A8X6Y0E6</accession>